<organism evidence="4 5">
    <name type="scientific">Parabacteroides hominis</name>
    <dbReference type="NCBI Taxonomy" id="2763057"/>
    <lineage>
        <taxon>Bacteria</taxon>
        <taxon>Pseudomonadati</taxon>
        <taxon>Bacteroidota</taxon>
        <taxon>Bacteroidia</taxon>
        <taxon>Bacteroidales</taxon>
        <taxon>Tannerellaceae</taxon>
        <taxon>Parabacteroides</taxon>
    </lineage>
</organism>
<dbReference type="InterPro" id="IPR027417">
    <property type="entry name" value="P-loop_NTPase"/>
</dbReference>
<evidence type="ECO:0000259" key="2">
    <source>
        <dbReference type="Pfam" id="PF08800"/>
    </source>
</evidence>
<dbReference type="Pfam" id="PF08800">
    <property type="entry name" value="BT4734-like_N"/>
    <property type="match status" value="1"/>
</dbReference>
<comment type="caution">
    <text evidence="4">The sequence shown here is derived from an EMBL/GenBank/DDBJ whole genome shotgun (WGS) entry which is preliminary data.</text>
</comment>
<dbReference type="Pfam" id="PF12990">
    <property type="entry name" value="DUF3874"/>
    <property type="match status" value="1"/>
</dbReference>
<dbReference type="SUPFAM" id="SSF52540">
    <property type="entry name" value="P-loop containing nucleoside triphosphate hydrolases"/>
    <property type="match status" value="1"/>
</dbReference>
<dbReference type="InterPro" id="IPR007936">
    <property type="entry name" value="VapE-like_dom"/>
</dbReference>
<proteinExistence type="predicted"/>
<dbReference type="PANTHER" id="PTHR34985">
    <property type="entry name" value="SLR0554 PROTEIN"/>
    <property type="match status" value="1"/>
</dbReference>
<dbReference type="Gene3D" id="3.40.50.300">
    <property type="entry name" value="P-loop containing nucleotide triphosphate hydrolases"/>
    <property type="match status" value="1"/>
</dbReference>
<feature type="domain" description="DUF3874" evidence="3">
    <location>
        <begin position="617"/>
        <end position="688"/>
    </location>
</feature>
<dbReference type="PANTHER" id="PTHR34985:SF1">
    <property type="entry name" value="SLR0554 PROTEIN"/>
    <property type="match status" value="1"/>
</dbReference>
<dbReference type="RefSeq" id="WP_186930095.1">
    <property type="nucleotide sequence ID" value="NZ_JACOOJ010000018.1"/>
</dbReference>
<name>A0ABR7DPJ9_9BACT</name>
<evidence type="ECO:0000313" key="5">
    <source>
        <dbReference type="Proteomes" id="UP000651475"/>
    </source>
</evidence>
<evidence type="ECO:0000259" key="1">
    <source>
        <dbReference type="Pfam" id="PF05272"/>
    </source>
</evidence>
<gene>
    <name evidence="4" type="ORF">H8S65_11380</name>
</gene>
<feature type="domain" description="Virulence-associated protein E-like" evidence="1">
    <location>
        <begin position="398"/>
        <end position="613"/>
    </location>
</feature>
<dbReference type="Proteomes" id="UP000651475">
    <property type="component" value="Unassembled WGS sequence"/>
</dbReference>
<feature type="domain" description="BT4734-like N-terminal" evidence="2">
    <location>
        <begin position="54"/>
        <end position="183"/>
    </location>
</feature>
<dbReference type="EMBL" id="JACOOJ010000018">
    <property type="protein sequence ID" value="MBC5633361.1"/>
    <property type="molecule type" value="Genomic_DNA"/>
</dbReference>
<keyword evidence="5" id="KW-1185">Reference proteome</keyword>
<dbReference type="Pfam" id="PF05272">
    <property type="entry name" value="VapE-like_dom"/>
    <property type="match status" value="1"/>
</dbReference>
<evidence type="ECO:0000259" key="3">
    <source>
        <dbReference type="Pfam" id="PF12990"/>
    </source>
</evidence>
<evidence type="ECO:0000313" key="4">
    <source>
        <dbReference type="EMBL" id="MBC5633361.1"/>
    </source>
</evidence>
<dbReference type="InterPro" id="IPR024450">
    <property type="entry name" value="DUF3874"/>
</dbReference>
<reference evidence="4 5" key="1">
    <citation type="submission" date="2020-08" db="EMBL/GenBank/DDBJ databases">
        <title>Genome public.</title>
        <authorList>
            <person name="Liu C."/>
            <person name="Sun Q."/>
        </authorList>
    </citation>
    <scope>NUCLEOTIDE SEQUENCE [LARGE SCALE GENOMIC DNA]</scope>
    <source>
        <strain evidence="4 5">NSJ-79</strain>
    </source>
</reference>
<protein>
    <submittedName>
        <fullName evidence="4">DUF3874 domain-containing protein</fullName>
    </submittedName>
</protein>
<dbReference type="InterPro" id="IPR014907">
    <property type="entry name" value="BT4734-like_N"/>
</dbReference>
<accession>A0ABR7DPJ9</accession>
<sequence length="692" mass="79487">MNVTQFKDGCKSVKMLSLNELIENMRDSGTGKPVVGFREKLQEYSPGYPCPASAKLPCVVFGAGFRKKKGVMEMAGYNGLVLLEVGDLSGYKEATEVKNAAAASLQTLLAFIGSSGKSVKIVVPFTLPDGSLPQDRQLAEWFHAHAYRLAYNYYRMQLQRDITYKQPAVDRACRLSHDPELYYNPSAVPATLGQPLQMPAGATFRELKRRETLPLERMEAGNERSHSVYLLYQAALKKAIEETGGEAGKQTADALLVRLAENCLRAGVPEEDVVKWSLANAHFERNEMELRAAVHNAYLLDRYFGAGPAMPACQNLVIRMEEFMKRRYELRRNELKGEVEYRERRSYYYDFFPVTDEVLNTISLQAQAEGLELWDRDVKRYVYSNKIPAFNPLDDYLDHLPEWDGEDRIRRLAGTVPTASRLWPDHFYIWFLGLVAQWKQMNRTHANSVLPLLVGDQGCGKSTWCRNLLPPALREFYTDSVDFGNRRDAELMLHRFALINIDEFDSISSSRQSFLKHLLQKPEVNARRPYKSSVRALRRYAGFVGTCNNMDLLSDPTGSRRFLCVEIKGEIDHRRPVEYDQLYAQALHALRSGERYWLTREEEKAVTRQNEVFEQVPVEEQLFLQYFRSVPEGEDVSGEWLPAAEIMQRIRKRSRLTFGNSTINAFGRLLRRNNVVCRHVQRGNIYHVEEIK</sequence>